<dbReference type="GO" id="GO:0016020">
    <property type="term" value="C:membrane"/>
    <property type="evidence" value="ECO:0007669"/>
    <property type="project" value="UniProtKB-SubCell"/>
</dbReference>
<feature type="transmembrane region" description="Helical" evidence="7">
    <location>
        <begin position="419"/>
        <end position="443"/>
    </location>
</feature>
<dbReference type="PROSITE" id="PS01023">
    <property type="entry name" value="PTR2_2"/>
    <property type="match status" value="1"/>
</dbReference>
<feature type="transmembrane region" description="Helical" evidence="7">
    <location>
        <begin position="25"/>
        <end position="44"/>
    </location>
</feature>
<feature type="transmembrane region" description="Helical" evidence="7">
    <location>
        <begin position="303"/>
        <end position="320"/>
    </location>
</feature>
<evidence type="ECO:0000313" key="8">
    <source>
        <dbReference type="EMBL" id="KAF3030322.1"/>
    </source>
</evidence>
<gene>
    <name evidence="8" type="primary">PTR2_2</name>
    <name evidence="8" type="ORF">E8E12_000675</name>
</gene>
<dbReference type="Proteomes" id="UP000758155">
    <property type="component" value="Unassembled WGS sequence"/>
</dbReference>
<keyword evidence="9" id="KW-1185">Reference proteome</keyword>
<feature type="transmembrane region" description="Helical" evidence="7">
    <location>
        <begin position="375"/>
        <end position="399"/>
    </location>
</feature>
<feature type="transmembrane region" description="Helical" evidence="7">
    <location>
        <begin position="340"/>
        <end position="363"/>
    </location>
</feature>
<evidence type="ECO:0000256" key="4">
    <source>
        <dbReference type="ARBA" id="ARBA00022989"/>
    </source>
</evidence>
<dbReference type="OrthoDB" id="8904098at2759"/>
<keyword evidence="3 6" id="KW-0812">Transmembrane</keyword>
<feature type="transmembrane region" description="Helical" evidence="7">
    <location>
        <begin position="105"/>
        <end position="126"/>
    </location>
</feature>
<comment type="caution">
    <text evidence="8">The sequence shown here is derived from an EMBL/GenBank/DDBJ whole genome shotgun (WGS) entry which is preliminary data.</text>
</comment>
<name>A0A9P5BUQ3_9PLEO</name>
<feature type="transmembrane region" description="Helical" evidence="7">
    <location>
        <begin position="64"/>
        <end position="84"/>
    </location>
</feature>
<dbReference type="GO" id="GO:0006857">
    <property type="term" value="P:oligopeptide transport"/>
    <property type="evidence" value="ECO:0007669"/>
    <property type="project" value="InterPro"/>
</dbReference>
<keyword evidence="6" id="KW-0813">Transport</keyword>
<keyword evidence="5 7" id="KW-0472">Membrane</keyword>
<dbReference type="Gene3D" id="1.20.1250.20">
    <property type="entry name" value="MFS general substrate transporter like domains"/>
    <property type="match status" value="1"/>
</dbReference>
<evidence type="ECO:0000313" key="9">
    <source>
        <dbReference type="Proteomes" id="UP000758155"/>
    </source>
</evidence>
<evidence type="ECO:0000256" key="3">
    <source>
        <dbReference type="ARBA" id="ARBA00022692"/>
    </source>
</evidence>
<proteinExistence type="inferred from homology"/>
<dbReference type="InterPro" id="IPR036259">
    <property type="entry name" value="MFS_trans_sf"/>
</dbReference>
<dbReference type="AlphaFoldDB" id="A0A9P5BUQ3"/>
<dbReference type="InterPro" id="IPR000109">
    <property type="entry name" value="POT_fam"/>
</dbReference>
<protein>
    <submittedName>
        <fullName evidence="8">Peptide transporter ptr2</fullName>
    </submittedName>
</protein>
<organism evidence="8 9">
    <name type="scientific">Didymella heteroderae</name>
    <dbReference type="NCBI Taxonomy" id="1769908"/>
    <lineage>
        <taxon>Eukaryota</taxon>
        <taxon>Fungi</taxon>
        <taxon>Dikarya</taxon>
        <taxon>Ascomycota</taxon>
        <taxon>Pezizomycotina</taxon>
        <taxon>Dothideomycetes</taxon>
        <taxon>Pleosporomycetidae</taxon>
        <taxon>Pleosporales</taxon>
        <taxon>Pleosporineae</taxon>
        <taxon>Didymellaceae</taxon>
        <taxon>Didymella</taxon>
    </lineage>
</organism>
<dbReference type="PANTHER" id="PTHR11654">
    <property type="entry name" value="OLIGOPEPTIDE TRANSPORTER-RELATED"/>
    <property type="match status" value="1"/>
</dbReference>
<reference evidence="8" key="1">
    <citation type="submission" date="2019-04" db="EMBL/GenBank/DDBJ databases">
        <title>Sequencing of skin fungus with MAO and IRED activity.</title>
        <authorList>
            <person name="Marsaioli A.J."/>
            <person name="Bonatto J.M.C."/>
            <person name="Reis Junior O."/>
        </authorList>
    </citation>
    <scope>NUCLEOTIDE SEQUENCE</scope>
    <source>
        <strain evidence="8">28M1</strain>
    </source>
</reference>
<dbReference type="Pfam" id="PF00854">
    <property type="entry name" value="PTR2"/>
    <property type="match status" value="1"/>
</dbReference>
<accession>A0A9P5BUQ3</accession>
<keyword evidence="4 7" id="KW-1133">Transmembrane helix</keyword>
<feature type="transmembrane region" description="Helical" evidence="7">
    <location>
        <begin position="455"/>
        <end position="478"/>
    </location>
</feature>
<feature type="transmembrane region" description="Helical" evidence="7">
    <location>
        <begin position="219"/>
        <end position="239"/>
    </location>
</feature>
<evidence type="ECO:0000256" key="7">
    <source>
        <dbReference type="SAM" id="Phobius"/>
    </source>
</evidence>
<sequence>MKSSAQVNSSDQSIRRVRDKVPWRLWYVGAITLWEQAAFWATTVPWQNYIQYPDKQSDHPQPPGALGLGQSVATCISCGFYIFYYTAPTAGALLSDTRWGRYATLLASLGMYLSGSVILTLSALPWSLREGWGLTGLIVAMILIGIGGGSFRAGIVPFIADQYTAITPRLEMFPDSDGTLVEVDGVLTLQYIYNVYYWAGNVGSLSWIATVYLERRVGFAASYGLGMAIIAIATAFLVAGRQHLVKAPHNRAVVSPSKDLIVATFKAGFRLYEADPTYQLENHQRQVSWSTELFAEVSKTISLLRMLVLFVVFYICFDQVQNNLISQASSMSAPGIPNDVLPLANQVSCILLGPLIQGVLYPWLSQRGTYLRPQVRIAVGFGLMTMSMAYASVLQRFIYMSSPSPARPSTPISGPKVSIWSQVPIYVLMSAGEIFAYVTALELTYNHAPKDLKVVVQAISLLLGAIGSGLAMALTPIAQDPLMVLYYSLLTTAMGIATILFWVLFRKQSAYF</sequence>
<comment type="similarity">
    <text evidence="2 6">Belongs to the major facilitator superfamily. Proton-dependent oligopeptide transporter (POT/PTR) (TC 2.A.17) family.</text>
</comment>
<comment type="subcellular location">
    <subcellularLocation>
        <location evidence="1 6">Membrane</location>
        <topology evidence="1 6">Multi-pass membrane protein</topology>
    </subcellularLocation>
</comment>
<dbReference type="EMBL" id="SWKV01000218">
    <property type="protein sequence ID" value="KAF3030322.1"/>
    <property type="molecule type" value="Genomic_DNA"/>
</dbReference>
<feature type="transmembrane region" description="Helical" evidence="7">
    <location>
        <begin position="132"/>
        <end position="151"/>
    </location>
</feature>
<evidence type="ECO:0000256" key="6">
    <source>
        <dbReference type="RuleBase" id="RU003755"/>
    </source>
</evidence>
<evidence type="ECO:0000256" key="5">
    <source>
        <dbReference type="ARBA" id="ARBA00023136"/>
    </source>
</evidence>
<dbReference type="GO" id="GO:0022857">
    <property type="term" value="F:transmembrane transporter activity"/>
    <property type="evidence" value="ECO:0007669"/>
    <property type="project" value="InterPro"/>
</dbReference>
<feature type="transmembrane region" description="Helical" evidence="7">
    <location>
        <begin position="484"/>
        <end position="505"/>
    </location>
</feature>
<evidence type="ECO:0000256" key="1">
    <source>
        <dbReference type="ARBA" id="ARBA00004141"/>
    </source>
</evidence>
<dbReference type="SUPFAM" id="SSF103473">
    <property type="entry name" value="MFS general substrate transporter"/>
    <property type="match status" value="2"/>
</dbReference>
<dbReference type="InterPro" id="IPR018456">
    <property type="entry name" value="PTR2_symporter_CS"/>
</dbReference>
<feature type="transmembrane region" description="Helical" evidence="7">
    <location>
        <begin position="195"/>
        <end position="213"/>
    </location>
</feature>
<evidence type="ECO:0000256" key="2">
    <source>
        <dbReference type="ARBA" id="ARBA00005982"/>
    </source>
</evidence>